<name>A0ABN8Q7X2_9CNID</name>
<organism evidence="2 3">
    <name type="scientific">Porites lobata</name>
    <dbReference type="NCBI Taxonomy" id="104759"/>
    <lineage>
        <taxon>Eukaryota</taxon>
        <taxon>Metazoa</taxon>
        <taxon>Cnidaria</taxon>
        <taxon>Anthozoa</taxon>
        <taxon>Hexacorallia</taxon>
        <taxon>Scleractinia</taxon>
        <taxon>Fungiina</taxon>
        <taxon>Poritidae</taxon>
        <taxon>Porites</taxon>
    </lineage>
</organism>
<feature type="compositionally biased region" description="Low complexity" evidence="1">
    <location>
        <begin position="19"/>
        <end position="42"/>
    </location>
</feature>
<comment type="caution">
    <text evidence="2">The sequence shown here is derived from an EMBL/GenBank/DDBJ whole genome shotgun (WGS) entry which is preliminary data.</text>
</comment>
<evidence type="ECO:0000313" key="3">
    <source>
        <dbReference type="Proteomes" id="UP001159405"/>
    </source>
</evidence>
<reference evidence="2 3" key="1">
    <citation type="submission" date="2022-05" db="EMBL/GenBank/DDBJ databases">
        <authorList>
            <consortium name="Genoscope - CEA"/>
            <person name="William W."/>
        </authorList>
    </citation>
    <scope>NUCLEOTIDE SEQUENCE [LARGE SCALE GENOMIC DNA]</scope>
</reference>
<sequence length="303" mass="34206">LLDDIIKEQRKLKKKAQKAKTQQQLPRKGTQQRQGKKQVNQKQGKRVAVKQNNRQRQQGSGQGAQGRKRGLTRKQSNQSAQQRKGAQVNQSGPKGINKRRQNTGGPNKGTGAPRAAANRLRSKQGIIQKGKRILSKAKQVQLNRLPLNRQNRQTQQKDARLNILNKRRGLQGPVKGKRPNKAQNADTSKLQRINRRGNASPQLTVSINNPRVRITRTPQWEQVTNQLTNQSRSRRWRGNKASVDTGDLRISVPNNLHQPLKTLYAAGFKSHTEDSAFGKTFATLDERFSSIPQTRRVGTIFID</sequence>
<feature type="non-terminal residue" evidence="2">
    <location>
        <position position="1"/>
    </location>
</feature>
<dbReference type="EMBL" id="CALNXK010000111">
    <property type="protein sequence ID" value="CAH3158440.1"/>
    <property type="molecule type" value="Genomic_DNA"/>
</dbReference>
<gene>
    <name evidence="2" type="ORF">PLOB_00003315</name>
</gene>
<evidence type="ECO:0000256" key="1">
    <source>
        <dbReference type="SAM" id="MobiDB-lite"/>
    </source>
</evidence>
<protein>
    <recommendedName>
        <fullName evidence="4">Forty-two-three domain-containing protein 1</fullName>
    </recommendedName>
</protein>
<feature type="region of interest" description="Disordered" evidence="1">
    <location>
        <begin position="168"/>
        <end position="203"/>
    </location>
</feature>
<dbReference type="Proteomes" id="UP001159405">
    <property type="component" value="Unassembled WGS sequence"/>
</dbReference>
<accession>A0ABN8Q7X2</accession>
<proteinExistence type="predicted"/>
<feature type="compositionally biased region" description="Basic residues" evidence="1">
    <location>
        <begin position="168"/>
        <end position="180"/>
    </location>
</feature>
<feature type="compositionally biased region" description="Polar residues" evidence="1">
    <location>
        <begin position="181"/>
        <end position="203"/>
    </location>
</feature>
<keyword evidence="3" id="KW-1185">Reference proteome</keyword>
<evidence type="ECO:0000313" key="2">
    <source>
        <dbReference type="EMBL" id="CAH3158440.1"/>
    </source>
</evidence>
<evidence type="ECO:0008006" key="4">
    <source>
        <dbReference type="Google" id="ProtNLM"/>
    </source>
</evidence>
<feature type="region of interest" description="Disordered" evidence="1">
    <location>
        <begin position="12"/>
        <end position="132"/>
    </location>
</feature>
<feature type="compositionally biased region" description="Polar residues" evidence="1">
    <location>
        <begin position="73"/>
        <end position="92"/>
    </location>
</feature>